<protein>
    <submittedName>
        <fullName evidence="6">Molybdopterin-guanine dinucleotide biosynthesis protein B</fullName>
    </submittedName>
</protein>
<evidence type="ECO:0000256" key="2">
    <source>
        <dbReference type="ARBA" id="ARBA00022723"/>
    </source>
</evidence>
<dbReference type="Proteomes" id="UP000190027">
    <property type="component" value="Unassembled WGS sequence"/>
</dbReference>
<feature type="domain" description="4Fe-4S" evidence="5">
    <location>
        <begin position="146"/>
        <end position="206"/>
    </location>
</feature>
<dbReference type="SUPFAM" id="SSF52540">
    <property type="entry name" value="P-loop containing nucleoside triphosphate hydrolases"/>
    <property type="match status" value="1"/>
</dbReference>
<evidence type="ECO:0000256" key="4">
    <source>
        <dbReference type="ARBA" id="ARBA00023014"/>
    </source>
</evidence>
<dbReference type="Pfam" id="PF04060">
    <property type="entry name" value="FeS"/>
    <property type="match status" value="1"/>
</dbReference>
<keyword evidence="2" id="KW-0479">Metal-binding</keyword>
<dbReference type="Pfam" id="PF03205">
    <property type="entry name" value="MobB"/>
    <property type="match status" value="1"/>
</dbReference>
<dbReference type="GO" id="GO:0006777">
    <property type="term" value="P:Mo-molybdopterin cofactor biosynthetic process"/>
    <property type="evidence" value="ECO:0007669"/>
    <property type="project" value="InterPro"/>
</dbReference>
<dbReference type="AlphaFoldDB" id="A0A1T4W8H4"/>
<keyword evidence="1" id="KW-0004">4Fe-4S</keyword>
<sequence>MKAISLVGYKNSGKTSLGLELVRILRQRGHSVAVAKCSSHGFSETEDTDTRRYKDVAQTVLGLSESESFISWPEQRDLLRLLPLLETDVLVVEGGKTLGYLPRVILSRAGVNPEPVDDKALDPSLALATFGDAQLPGTPHLQDAEALADLVLDKGFLLPGLSCGGCGRKGCRGLARDIVAGRATVEECVATGGEVDITVNGAPLPLNPFVARMLGAGLKGMLAELKGYSAGKVKIEFDG</sequence>
<evidence type="ECO:0000256" key="3">
    <source>
        <dbReference type="ARBA" id="ARBA00023004"/>
    </source>
</evidence>
<name>A0A1T4W8H4_9BACT</name>
<dbReference type="GO" id="GO:0051539">
    <property type="term" value="F:4 iron, 4 sulfur cluster binding"/>
    <property type="evidence" value="ECO:0007669"/>
    <property type="project" value="UniProtKB-KW"/>
</dbReference>
<dbReference type="STRING" id="1121449.SAMN02745704_00494"/>
<organism evidence="6 7">
    <name type="scientific">Paucidesulfovibrio gracilis DSM 16080</name>
    <dbReference type="NCBI Taxonomy" id="1121449"/>
    <lineage>
        <taxon>Bacteria</taxon>
        <taxon>Pseudomonadati</taxon>
        <taxon>Thermodesulfobacteriota</taxon>
        <taxon>Desulfovibrionia</taxon>
        <taxon>Desulfovibrionales</taxon>
        <taxon>Desulfovibrionaceae</taxon>
        <taxon>Paucidesulfovibrio</taxon>
    </lineage>
</organism>
<keyword evidence="3" id="KW-0408">Iron</keyword>
<evidence type="ECO:0000313" key="6">
    <source>
        <dbReference type="EMBL" id="SKA73582.1"/>
    </source>
</evidence>
<dbReference type="InterPro" id="IPR052539">
    <property type="entry name" value="MGD_biosynthesis_adapter"/>
</dbReference>
<dbReference type="OrthoDB" id="9789936at2"/>
<keyword evidence="4" id="KW-0411">Iron-sulfur</keyword>
<dbReference type="GO" id="GO:0046872">
    <property type="term" value="F:metal ion binding"/>
    <property type="evidence" value="ECO:0007669"/>
    <property type="project" value="UniProtKB-KW"/>
</dbReference>
<dbReference type="InterPro" id="IPR007202">
    <property type="entry name" value="4Fe-4S_dom"/>
</dbReference>
<dbReference type="PROSITE" id="PS51656">
    <property type="entry name" value="4FE4S"/>
    <property type="match status" value="1"/>
</dbReference>
<dbReference type="PANTHER" id="PTHR40072:SF1">
    <property type="entry name" value="MOLYBDOPTERIN-GUANINE DINUCLEOTIDE BIOSYNTHESIS ADAPTER PROTEIN"/>
    <property type="match status" value="1"/>
</dbReference>
<dbReference type="Gene3D" id="1.10.15.40">
    <property type="entry name" value="Electron transport complex subunit B, putative Fe-S cluster"/>
    <property type="match status" value="1"/>
</dbReference>
<dbReference type="GO" id="GO:0005525">
    <property type="term" value="F:GTP binding"/>
    <property type="evidence" value="ECO:0007669"/>
    <property type="project" value="InterPro"/>
</dbReference>
<evidence type="ECO:0000256" key="1">
    <source>
        <dbReference type="ARBA" id="ARBA00022485"/>
    </source>
</evidence>
<keyword evidence="7" id="KW-1185">Reference proteome</keyword>
<reference evidence="6 7" key="1">
    <citation type="submission" date="2017-02" db="EMBL/GenBank/DDBJ databases">
        <authorList>
            <person name="Peterson S.W."/>
        </authorList>
    </citation>
    <scope>NUCLEOTIDE SEQUENCE [LARGE SCALE GENOMIC DNA]</scope>
    <source>
        <strain evidence="6 7">DSM 16080</strain>
    </source>
</reference>
<gene>
    <name evidence="6" type="ORF">SAMN02745704_00494</name>
</gene>
<proteinExistence type="predicted"/>
<dbReference type="EMBL" id="FUYC01000002">
    <property type="protein sequence ID" value="SKA73582.1"/>
    <property type="molecule type" value="Genomic_DNA"/>
</dbReference>
<accession>A0A1T4W8H4</accession>
<evidence type="ECO:0000259" key="5">
    <source>
        <dbReference type="PROSITE" id="PS51656"/>
    </source>
</evidence>
<dbReference type="InterPro" id="IPR027417">
    <property type="entry name" value="P-loop_NTPase"/>
</dbReference>
<dbReference type="RefSeq" id="WP_078716081.1">
    <property type="nucleotide sequence ID" value="NZ_FUYC01000002.1"/>
</dbReference>
<dbReference type="Gene3D" id="3.40.50.300">
    <property type="entry name" value="P-loop containing nucleotide triphosphate hydrolases"/>
    <property type="match status" value="1"/>
</dbReference>
<dbReference type="InterPro" id="IPR004435">
    <property type="entry name" value="MobB_dom"/>
</dbReference>
<evidence type="ECO:0000313" key="7">
    <source>
        <dbReference type="Proteomes" id="UP000190027"/>
    </source>
</evidence>
<dbReference type="PANTHER" id="PTHR40072">
    <property type="entry name" value="MOLYBDOPTERIN-GUANINE DINUCLEOTIDE BIOSYNTHESIS ADAPTER PROTEIN-RELATED"/>
    <property type="match status" value="1"/>
</dbReference>